<dbReference type="InterPro" id="IPR036213">
    <property type="entry name" value="Calpain_III_sf"/>
</dbReference>
<dbReference type="InterPro" id="IPR022682">
    <property type="entry name" value="Calpain_domain_III"/>
</dbReference>
<keyword evidence="3" id="KW-0378">Hydrolase</keyword>
<keyword evidence="7" id="KW-1185">Reference proteome</keyword>
<evidence type="ECO:0000256" key="4">
    <source>
        <dbReference type="ARBA" id="ARBA00022807"/>
    </source>
</evidence>
<dbReference type="OrthoDB" id="10442359at2759"/>
<organism evidence="6 7">
    <name type="scientific">Mytilus edulis</name>
    <name type="common">Blue mussel</name>
    <dbReference type="NCBI Taxonomy" id="6550"/>
    <lineage>
        <taxon>Eukaryota</taxon>
        <taxon>Metazoa</taxon>
        <taxon>Spiralia</taxon>
        <taxon>Lophotrochozoa</taxon>
        <taxon>Mollusca</taxon>
        <taxon>Bivalvia</taxon>
        <taxon>Autobranchia</taxon>
        <taxon>Pteriomorphia</taxon>
        <taxon>Mytilida</taxon>
        <taxon>Mytiloidea</taxon>
        <taxon>Mytilidae</taxon>
        <taxon>Mytilinae</taxon>
        <taxon>Mytilus</taxon>
    </lineage>
</organism>
<evidence type="ECO:0000313" key="6">
    <source>
        <dbReference type="EMBL" id="CAG2241292.1"/>
    </source>
</evidence>
<keyword evidence="2" id="KW-0645">Protease</keyword>
<evidence type="ECO:0000256" key="1">
    <source>
        <dbReference type="ARBA" id="ARBA00007623"/>
    </source>
</evidence>
<reference evidence="6" key="1">
    <citation type="submission" date="2021-03" db="EMBL/GenBank/DDBJ databases">
        <authorList>
            <person name="Bekaert M."/>
        </authorList>
    </citation>
    <scope>NUCLEOTIDE SEQUENCE</scope>
</reference>
<evidence type="ECO:0000259" key="5">
    <source>
        <dbReference type="Pfam" id="PF01067"/>
    </source>
</evidence>
<dbReference type="PANTHER" id="PTHR10183:SF379">
    <property type="entry name" value="CALPAIN-5"/>
    <property type="match status" value="1"/>
</dbReference>
<evidence type="ECO:0000313" key="7">
    <source>
        <dbReference type="Proteomes" id="UP000683360"/>
    </source>
</evidence>
<dbReference type="InterPro" id="IPR022684">
    <property type="entry name" value="Calpain_cysteine_protease"/>
</dbReference>
<gene>
    <name evidence="6" type="ORF">MEDL_53515</name>
</gene>
<dbReference type="SUPFAM" id="SSF49758">
    <property type="entry name" value="Calpain large subunit, middle domain (domain III)"/>
    <property type="match status" value="1"/>
</dbReference>
<name>A0A8S3U6Q3_MYTED</name>
<dbReference type="EMBL" id="CAJPWZ010002582">
    <property type="protein sequence ID" value="CAG2241292.1"/>
    <property type="molecule type" value="Genomic_DNA"/>
</dbReference>
<dbReference type="Pfam" id="PF01067">
    <property type="entry name" value="Calpain_III"/>
    <property type="match status" value="1"/>
</dbReference>
<protein>
    <recommendedName>
        <fullName evidence="5">Peptidase C2 calpain large subunit domain-containing protein</fullName>
    </recommendedName>
</protein>
<feature type="domain" description="Peptidase C2 calpain large subunit" evidence="5">
    <location>
        <begin position="25"/>
        <end position="148"/>
    </location>
</feature>
<accession>A0A8S3U6Q3</accession>
<evidence type="ECO:0000256" key="2">
    <source>
        <dbReference type="ARBA" id="ARBA00022670"/>
    </source>
</evidence>
<dbReference type="GO" id="GO:0004198">
    <property type="term" value="F:calcium-dependent cysteine-type endopeptidase activity"/>
    <property type="evidence" value="ECO:0007669"/>
    <property type="project" value="InterPro"/>
</dbReference>
<dbReference type="PANTHER" id="PTHR10183">
    <property type="entry name" value="CALPAIN"/>
    <property type="match status" value="1"/>
</dbReference>
<dbReference type="AlphaFoldDB" id="A0A8S3U6Q3"/>
<dbReference type="Proteomes" id="UP000683360">
    <property type="component" value="Unassembled WGS sequence"/>
</dbReference>
<comment type="similarity">
    <text evidence="1">Belongs to the peptidase C2 family.</text>
</comment>
<dbReference type="Gene3D" id="2.60.120.380">
    <property type="match status" value="1"/>
</dbReference>
<dbReference type="GO" id="GO:0006508">
    <property type="term" value="P:proteolysis"/>
    <property type="evidence" value="ECO:0007669"/>
    <property type="project" value="UniProtKB-KW"/>
</dbReference>
<comment type="caution">
    <text evidence="6">The sequence shown here is derived from an EMBL/GenBank/DDBJ whole genome shotgun (WGS) entry which is preliminary data.</text>
</comment>
<proteinExistence type="inferred from homology"/>
<keyword evidence="4" id="KW-0788">Thiol protease</keyword>
<evidence type="ECO:0000256" key="3">
    <source>
        <dbReference type="ARBA" id="ARBA00022801"/>
    </source>
</evidence>
<sequence length="160" mass="17603">MTGKGRNGDEPDENSRFKCTKCSFGAFKTGVNAGGTIASDEFANNPQFQLKVNEEQTFRVEVMQPEKEDGFALGIKLFEAPRGMGFPADCDWLNDNYNNAMRDSEGGDGPFQFGTSVDTCYTVKPGTYLLLIHCNSEEDENDFSVAIYSECPIGIKSAHI</sequence>